<dbReference type="AlphaFoldDB" id="A0AAV2FLB4"/>
<dbReference type="EMBL" id="OZ034819">
    <property type="protein sequence ID" value="CAL1398455.1"/>
    <property type="molecule type" value="Genomic_DNA"/>
</dbReference>
<dbReference type="Proteomes" id="UP001497516">
    <property type="component" value="Chromosome 6"/>
</dbReference>
<evidence type="ECO:0000313" key="2">
    <source>
        <dbReference type="Proteomes" id="UP001497516"/>
    </source>
</evidence>
<evidence type="ECO:0000313" key="1">
    <source>
        <dbReference type="EMBL" id="CAL1398455.1"/>
    </source>
</evidence>
<protein>
    <submittedName>
        <fullName evidence="1">Uncharacterized protein</fullName>
    </submittedName>
</protein>
<organism evidence="1 2">
    <name type="scientific">Linum trigynum</name>
    <dbReference type="NCBI Taxonomy" id="586398"/>
    <lineage>
        <taxon>Eukaryota</taxon>
        <taxon>Viridiplantae</taxon>
        <taxon>Streptophyta</taxon>
        <taxon>Embryophyta</taxon>
        <taxon>Tracheophyta</taxon>
        <taxon>Spermatophyta</taxon>
        <taxon>Magnoliopsida</taxon>
        <taxon>eudicotyledons</taxon>
        <taxon>Gunneridae</taxon>
        <taxon>Pentapetalae</taxon>
        <taxon>rosids</taxon>
        <taxon>fabids</taxon>
        <taxon>Malpighiales</taxon>
        <taxon>Linaceae</taxon>
        <taxon>Linum</taxon>
    </lineage>
</organism>
<sequence length="79" mass="9239">MFPCLNNSHGNYHDKIDLRSWGSPVIVFFLSRDFDATRIASQDIHRVRRAYNNRTPKMKALKARDGKRRVQFLKGCSTK</sequence>
<gene>
    <name evidence="1" type="ORF">LTRI10_LOCUS38688</name>
</gene>
<name>A0AAV2FLB4_9ROSI</name>
<proteinExistence type="predicted"/>
<accession>A0AAV2FLB4</accession>
<keyword evidence="2" id="KW-1185">Reference proteome</keyword>
<reference evidence="1 2" key="1">
    <citation type="submission" date="2024-04" db="EMBL/GenBank/DDBJ databases">
        <authorList>
            <person name="Fracassetti M."/>
        </authorList>
    </citation>
    <scope>NUCLEOTIDE SEQUENCE [LARGE SCALE GENOMIC DNA]</scope>
</reference>